<dbReference type="Proteomes" id="UP000076079">
    <property type="component" value="Chromosome"/>
</dbReference>
<evidence type="ECO:0000313" key="2">
    <source>
        <dbReference type="EMBL" id="AMY08353.1"/>
    </source>
</evidence>
<proteinExistence type="predicted"/>
<feature type="chain" id="PRO_5007511534" evidence="1">
    <location>
        <begin position="31"/>
        <end position="199"/>
    </location>
</feature>
<evidence type="ECO:0000313" key="3">
    <source>
        <dbReference type="Proteomes" id="UP000076079"/>
    </source>
</evidence>
<feature type="signal peptide" evidence="1">
    <location>
        <begin position="1"/>
        <end position="30"/>
    </location>
</feature>
<reference evidence="2 3" key="1">
    <citation type="journal article" date="2016" name="Genome Announc.">
        <title>First Complete Genome Sequence of a Subdivision 6 Acidobacterium Strain.</title>
        <authorList>
            <person name="Huang S."/>
            <person name="Vieira S."/>
            <person name="Bunk B."/>
            <person name="Riedel T."/>
            <person name="Sproer C."/>
            <person name="Overmann J."/>
        </authorList>
    </citation>
    <scope>NUCLEOTIDE SEQUENCE [LARGE SCALE GENOMIC DNA]</scope>
    <source>
        <strain evidence="3">DSM 100886 HEG_-6_39</strain>
    </source>
</reference>
<sequence length="199" mass="20660" precursor="true">MKNMLRTAAVAAAGLLVLTLALTTDGARVAAQGMKPLLVQIMNTAAEPVPVVSSVDRVLLREQLAPTGICPTATHEVQRVLPDGTFGGSFIVPPGKKLVLTDLEAIIRAQPALAFPLGGVARIDAFTGPTTLSRVISAQGQVNADAVFAGVIPVSEHLQTGGVIGSDLPVCLEEYVLISNGGHAAELQEARLHGYLIDQ</sequence>
<accession>A0A143PJC8</accession>
<protein>
    <submittedName>
        <fullName evidence="2">Uncharacterized protein</fullName>
    </submittedName>
</protein>
<gene>
    <name evidence="2" type="ORF">LuPra_01550</name>
</gene>
<evidence type="ECO:0000256" key="1">
    <source>
        <dbReference type="SAM" id="SignalP"/>
    </source>
</evidence>
<reference evidence="3" key="2">
    <citation type="submission" date="2016-04" db="EMBL/GenBank/DDBJ databases">
        <title>First Complete Genome Sequence of a Subdivision 6 Acidobacterium.</title>
        <authorList>
            <person name="Huang S."/>
            <person name="Vieira S."/>
            <person name="Bunk B."/>
            <person name="Riedel T."/>
            <person name="Sproeer C."/>
            <person name="Overmann J."/>
        </authorList>
    </citation>
    <scope>NUCLEOTIDE SEQUENCE [LARGE SCALE GENOMIC DNA]</scope>
    <source>
        <strain evidence="3">DSM 100886 HEG_-6_39</strain>
    </source>
</reference>
<dbReference type="KEGG" id="abac:LuPra_01550"/>
<dbReference type="EMBL" id="CP015136">
    <property type="protein sequence ID" value="AMY08353.1"/>
    <property type="molecule type" value="Genomic_DNA"/>
</dbReference>
<dbReference type="AlphaFoldDB" id="A0A143PJC8"/>
<name>A0A143PJC8_LUTPR</name>
<organism evidence="2 3">
    <name type="scientific">Luteitalea pratensis</name>
    <dbReference type="NCBI Taxonomy" id="1855912"/>
    <lineage>
        <taxon>Bacteria</taxon>
        <taxon>Pseudomonadati</taxon>
        <taxon>Acidobacteriota</taxon>
        <taxon>Vicinamibacteria</taxon>
        <taxon>Vicinamibacterales</taxon>
        <taxon>Vicinamibacteraceae</taxon>
        <taxon>Luteitalea</taxon>
    </lineage>
</organism>
<dbReference type="STRING" id="1855912.LuPra_01550"/>
<keyword evidence="3" id="KW-1185">Reference proteome</keyword>
<keyword evidence="1" id="KW-0732">Signal</keyword>